<reference evidence="1 2" key="1">
    <citation type="submission" date="2019-11" db="EMBL/GenBank/DDBJ databases">
        <title>Identification of a novel strain.</title>
        <authorList>
            <person name="Xu Q."/>
            <person name="Wang G."/>
        </authorList>
    </citation>
    <scope>NUCLEOTIDE SEQUENCE [LARGE SCALE GENOMIC DNA]</scope>
    <source>
        <strain evidence="2">xq</strain>
    </source>
</reference>
<gene>
    <name evidence="1" type="ORF">GIW81_12720</name>
</gene>
<dbReference type="SUPFAM" id="SSF56925">
    <property type="entry name" value="OMPA-like"/>
    <property type="match status" value="1"/>
</dbReference>
<protein>
    <recommendedName>
        <fullName evidence="3">Outer membrane beta-barrel protein</fullName>
    </recommendedName>
</protein>
<dbReference type="InterPro" id="IPR011250">
    <property type="entry name" value="OMP/PagP_B-barrel"/>
</dbReference>
<organism evidence="1 2">
    <name type="scientific">Hyphomicrobium album</name>
    <dbReference type="NCBI Taxonomy" id="2665159"/>
    <lineage>
        <taxon>Bacteria</taxon>
        <taxon>Pseudomonadati</taxon>
        <taxon>Pseudomonadota</taxon>
        <taxon>Alphaproteobacteria</taxon>
        <taxon>Hyphomicrobiales</taxon>
        <taxon>Hyphomicrobiaceae</taxon>
        <taxon>Hyphomicrobium</taxon>
    </lineage>
</organism>
<proteinExistence type="predicted"/>
<comment type="caution">
    <text evidence="1">The sequence shown here is derived from an EMBL/GenBank/DDBJ whole genome shotgun (WGS) entry which is preliminary data.</text>
</comment>
<keyword evidence="2" id="KW-1185">Reference proteome</keyword>
<sequence length="315" mass="33879">MAELLTLGWTGAVRPPSRRRRDVAVTLAAAVLVTAQALGGILEQARVDNEPAQSTSSGNRDGSIALGRETVIAAFSGAPYNYPSAARVVNPGAQAATDFTLDPVNWYTDPFKSPIYYGARVAQWFAGGKTGAGVDFIHSKAIAPLDAETNFSGTLDGQPLPPRARIRDIASKFEFSHGHNMLLLNGLLRLPSIGPRVSPYVGVGGGVLLPHTEFQLANNSRPRTYEYNYAGPAGQALLGVEIRLAKLSFFVEYKFTYADYEAPLSEVEGSWLPLDIIRQVKRWFAGEPPPGGHIETKVVSHQVVSGLAVRLAPGR</sequence>
<dbReference type="AlphaFoldDB" id="A0A6I3KN10"/>
<evidence type="ECO:0000313" key="2">
    <source>
        <dbReference type="Proteomes" id="UP000440694"/>
    </source>
</evidence>
<dbReference type="RefSeq" id="WP_154739762.1">
    <property type="nucleotide sequence ID" value="NZ_WMBQ01000002.1"/>
</dbReference>
<evidence type="ECO:0000313" key="1">
    <source>
        <dbReference type="EMBL" id="MTD95196.1"/>
    </source>
</evidence>
<dbReference type="Proteomes" id="UP000440694">
    <property type="component" value="Unassembled WGS sequence"/>
</dbReference>
<dbReference type="EMBL" id="WMBQ01000002">
    <property type="protein sequence ID" value="MTD95196.1"/>
    <property type="molecule type" value="Genomic_DNA"/>
</dbReference>
<accession>A0A6I3KN10</accession>
<evidence type="ECO:0008006" key="3">
    <source>
        <dbReference type="Google" id="ProtNLM"/>
    </source>
</evidence>
<name>A0A6I3KN10_9HYPH</name>